<dbReference type="FunFam" id="3.40.50.300:FF:000527">
    <property type="entry name" value="Tyrosine-protein kinase etk"/>
    <property type="match status" value="1"/>
</dbReference>
<dbReference type="NCBIfam" id="TIGR01007">
    <property type="entry name" value="eps_fam"/>
    <property type="match status" value="1"/>
</dbReference>
<keyword evidence="8 17" id="KW-0812">Transmembrane</keyword>
<evidence type="ECO:0000313" key="22">
    <source>
        <dbReference type="Proteomes" id="UP000199296"/>
    </source>
</evidence>
<evidence type="ECO:0000256" key="15">
    <source>
        <dbReference type="ARBA" id="ARBA00051245"/>
    </source>
</evidence>
<evidence type="ECO:0000256" key="16">
    <source>
        <dbReference type="SAM" id="Coils"/>
    </source>
</evidence>
<accession>A0A1G7UFS2</accession>
<evidence type="ECO:0000256" key="7">
    <source>
        <dbReference type="ARBA" id="ARBA00022679"/>
    </source>
</evidence>
<gene>
    <name evidence="21" type="ORF">SAMN04488027_10216</name>
</gene>
<dbReference type="Pfam" id="PF13614">
    <property type="entry name" value="AAA_31"/>
    <property type="match status" value="1"/>
</dbReference>
<evidence type="ECO:0000256" key="10">
    <source>
        <dbReference type="ARBA" id="ARBA00022777"/>
    </source>
</evidence>
<evidence type="ECO:0000256" key="13">
    <source>
        <dbReference type="ARBA" id="ARBA00023136"/>
    </source>
</evidence>
<dbReference type="STRING" id="470826.SAMN04488027_10216"/>
<evidence type="ECO:0000256" key="14">
    <source>
        <dbReference type="ARBA" id="ARBA00023137"/>
    </source>
</evidence>
<keyword evidence="6" id="KW-0997">Cell inner membrane</keyword>
<evidence type="ECO:0000256" key="3">
    <source>
        <dbReference type="ARBA" id="ARBA00008883"/>
    </source>
</evidence>
<name>A0A1G7UFS2_9FLAO</name>
<dbReference type="PANTHER" id="PTHR32309:SF13">
    <property type="entry name" value="FERRIC ENTEROBACTIN TRANSPORT PROTEIN FEPE"/>
    <property type="match status" value="1"/>
</dbReference>
<evidence type="ECO:0000256" key="5">
    <source>
        <dbReference type="ARBA" id="ARBA00022475"/>
    </source>
</evidence>
<dbReference type="Pfam" id="PF13807">
    <property type="entry name" value="GNVR"/>
    <property type="match status" value="1"/>
</dbReference>
<dbReference type="EC" id="2.7.10.2" evidence="4"/>
<dbReference type="GO" id="GO:0005886">
    <property type="term" value="C:plasma membrane"/>
    <property type="evidence" value="ECO:0007669"/>
    <property type="project" value="UniProtKB-SubCell"/>
</dbReference>
<evidence type="ECO:0000256" key="12">
    <source>
        <dbReference type="ARBA" id="ARBA00022989"/>
    </source>
</evidence>
<evidence type="ECO:0000256" key="2">
    <source>
        <dbReference type="ARBA" id="ARBA00007316"/>
    </source>
</evidence>
<feature type="transmembrane region" description="Helical" evidence="17">
    <location>
        <begin position="31"/>
        <end position="50"/>
    </location>
</feature>
<dbReference type="InterPro" id="IPR025669">
    <property type="entry name" value="AAA_dom"/>
</dbReference>
<keyword evidence="10" id="KW-0418">Kinase</keyword>
<evidence type="ECO:0000256" key="17">
    <source>
        <dbReference type="SAM" id="Phobius"/>
    </source>
</evidence>
<evidence type="ECO:0000256" key="9">
    <source>
        <dbReference type="ARBA" id="ARBA00022741"/>
    </source>
</evidence>
<evidence type="ECO:0000256" key="11">
    <source>
        <dbReference type="ARBA" id="ARBA00022840"/>
    </source>
</evidence>
<evidence type="ECO:0000256" key="6">
    <source>
        <dbReference type="ARBA" id="ARBA00022519"/>
    </source>
</evidence>
<comment type="similarity">
    <text evidence="3">Belongs to the etk/wzc family.</text>
</comment>
<dbReference type="OrthoDB" id="9794577at2"/>
<dbReference type="InterPro" id="IPR005702">
    <property type="entry name" value="Wzc-like_C"/>
</dbReference>
<evidence type="ECO:0000256" key="8">
    <source>
        <dbReference type="ARBA" id="ARBA00022692"/>
    </source>
</evidence>
<keyword evidence="5" id="KW-1003">Cell membrane</keyword>
<evidence type="ECO:0000256" key="1">
    <source>
        <dbReference type="ARBA" id="ARBA00004429"/>
    </source>
</evidence>
<dbReference type="InterPro" id="IPR003856">
    <property type="entry name" value="LPS_length_determ_N"/>
</dbReference>
<keyword evidence="22" id="KW-1185">Reference proteome</keyword>
<dbReference type="Proteomes" id="UP000199296">
    <property type="component" value="Unassembled WGS sequence"/>
</dbReference>
<dbReference type="RefSeq" id="WP_093364756.1">
    <property type="nucleotide sequence ID" value="NZ_FNCW01000002.1"/>
</dbReference>
<dbReference type="AlphaFoldDB" id="A0A1G7UFS2"/>
<feature type="domain" description="Tyrosine-protein kinase G-rich" evidence="20">
    <location>
        <begin position="444"/>
        <end position="518"/>
    </location>
</feature>
<feature type="domain" description="AAA" evidence="19">
    <location>
        <begin position="597"/>
        <end position="728"/>
    </location>
</feature>
<dbReference type="CDD" id="cd05387">
    <property type="entry name" value="BY-kinase"/>
    <property type="match status" value="1"/>
</dbReference>
<keyword evidence="11" id="KW-0067">ATP-binding</keyword>
<sequence>MENPNTNIHTSSSPEDSSEDLKKIVLQYLKYWPWFIICLVISVSVALIYLRYSTNIYQTNAQIKILKDQSGLDLSGLSGGSPLIDMSKVNLENERSVLKSRRIALKVVKNLDLTSSYYKSGSLKSSVIWEDERPFTVFWIENDSIYDSATPLYTVEFISLNQFEISNPETNFSKEYRVGEPMNVEGYPLVLNFNPNYNGDITQLVGSTFNFNFRSTSQAVSSLTNQISVEPLGDRSEILNISIKGQNKEKNEDILNALIDQFNADGIEDNRLIAKRTEEFVIERLEYLVSELDTVESGLANYKSENDLVQIENNATALFGKSTEAELRVFEISNQLSLTKNFKEELLEQSEYDLLPARIGIANDNLNSFTETYNQKILERERLLISSTLENPSVKEVEKLIQQLRNNILNTINNYIKSLEISLEKVKRREREFDLNIGKLPGQEKEIRNIQRQQAVKEKLYLFLLQKREEAALSYAITAPIIKVVDYAYTQPTPVSPKSQIILLSSLVIGLVVPFGVLYMLFLLDTKIKTKDQIRAFLPGIPLVAEVPQHKAEENKVILPNDRSSIAESFRIMRTNLNFMRVKKESSSLSDSEVVFVTSTTKGEGKTFVAINLASSLVAAKKKTLLIGCDLRNPQIHNYLNLKKNKIGVSNYLYDDTITFEDLIIKNALESLNLDVILSGDIPPNPAEILMSSKFAQLLEEAKKQYDYIIIDTAPTILVTDTILISKYADITLYITRAGFTDTRLLPHIRDLKEQKKLVNMGIIINGLDEVGINAYNYGYGYGYGANQEKKKFWKFW</sequence>
<dbReference type="InterPro" id="IPR027417">
    <property type="entry name" value="P-loop_NTPase"/>
</dbReference>
<keyword evidence="12 17" id="KW-1133">Transmembrane helix</keyword>
<dbReference type="SUPFAM" id="SSF52540">
    <property type="entry name" value="P-loop containing nucleoside triphosphate hydrolases"/>
    <property type="match status" value="1"/>
</dbReference>
<feature type="transmembrane region" description="Helical" evidence="17">
    <location>
        <begin position="501"/>
        <end position="524"/>
    </location>
</feature>
<dbReference type="PANTHER" id="PTHR32309">
    <property type="entry name" value="TYROSINE-PROTEIN KINASE"/>
    <property type="match status" value="1"/>
</dbReference>
<reference evidence="21 22" key="1">
    <citation type="submission" date="2016-10" db="EMBL/GenBank/DDBJ databases">
        <authorList>
            <person name="de Groot N.N."/>
        </authorList>
    </citation>
    <scope>NUCLEOTIDE SEQUENCE [LARGE SCALE GENOMIC DNA]</scope>
    <source>
        <strain evidence="21 22">DSM 19803</strain>
    </source>
</reference>
<keyword evidence="9" id="KW-0547">Nucleotide-binding</keyword>
<protein>
    <recommendedName>
        <fullName evidence="4">non-specific protein-tyrosine kinase</fullName>
        <ecNumber evidence="4">2.7.10.2</ecNumber>
    </recommendedName>
</protein>
<dbReference type="GO" id="GO:0042802">
    <property type="term" value="F:identical protein binding"/>
    <property type="evidence" value="ECO:0007669"/>
    <property type="project" value="UniProtKB-ARBA"/>
</dbReference>
<comment type="subcellular location">
    <subcellularLocation>
        <location evidence="1">Cell inner membrane</location>
        <topology evidence="1">Multi-pass membrane protein</topology>
    </subcellularLocation>
</comment>
<feature type="coiled-coil region" evidence="16">
    <location>
        <begin position="394"/>
        <end position="429"/>
    </location>
</feature>
<organism evidence="21 22">
    <name type="scientific">Psychroflexus sediminis</name>
    <dbReference type="NCBI Taxonomy" id="470826"/>
    <lineage>
        <taxon>Bacteria</taxon>
        <taxon>Pseudomonadati</taxon>
        <taxon>Bacteroidota</taxon>
        <taxon>Flavobacteriia</taxon>
        <taxon>Flavobacteriales</taxon>
        <taxon>Flavobacteriaceae</taxon>
        <taxon>Psychroflexus</taxon>
    </lineage>
</organism>
<evidence type="ECO:0000256" key="4">
    <source>
        <dbReference type="ARBA" id="ARBA00011903"/>
    </source>
</evidence>
<dbReference type="GO" id="GO:0004715">
    <property type="term" value="F:non-membrane spanning protein tyrosine kinase activity"/>
    <property type="evidence" value="ECO:0007669"/>
    <property type="project" value="UniProtKB-EC"/>
</dbReference>
<dbReference type="InterPro" id="IPR050445">
    <property type="entry name" value="Bact_polysacc_biosynth/exp"/>
</dbReference>
<comment type="similarity">
    <text evidence="2">Belongs to the CpsD/CapB family.</text>
</comment>
<evidence type="ECO:0000259" key="20">
    <source>
        <dbReference type="Pfam" id="PF13807"/>
    </source>
</evidence>
<keyword evidence="16" id="KW-0175">Coiled coil</keyword>
<dbReference type="EMBL" id="FNCW01000002">
    <property type="protein sequence ID" value="SDG45620.1"/>
    <property type="molecule type" value="Genomic_DNA"/>
</dbReference>
<feature type="domain" description="Polysaccharide chain length determinant N-terminal" evidence="18">
    <location>
        <begin position="20"/>
        <end position="111"/>
    </location>
</feature>
<dbReference type="Gene3D" id="3.40.50.300">
    <property type="entry name" value="P-loop containing nucleotide triphosphate hydrolases"/>
    <property type="match status" value="1"/>
</dbReference>
<evidence type="ECO:0000259" key="18">
    <source>
        <dbReference type="Pfam" id="PF02706"/>
    </source>
</evidence>
<keyword evidence="7" id="KW-0808">Transferase</keyword>
<proteinExistence type="inferred from homology"/>
<dbReference type="InterPro" id="IPR032807">
    <property type="entry name" value="GNVR"/>
</dbReference>
<evidence type="ECO:0000313" key="21">
    <source>
        <dbReference type="EMBL" id="SDG45620.1"/>
    </source>
</evidence>
<dbReference type="Pfam" id="PF02706">
    <property type="entry name" value="Wzz"/>
    <property type="match status" value="1"/>
</dbReference>
<keyword evidence="14" id="KW-0829">Tyrosine-protein kinase</keyword>
<comment type="catalytic activity">
    <reaction evidence="15">
        <text>L-tyrosyl-[protein] + ATP = O-phospho-L-tyrosyl-[protein] + ADP + H(+)</text>
        <dbReference type="Rhea" id="RHEA:10596"/>
        <dbReference type="Rhea" id="RHEA-COMP:10136"/>
        <dbReference type="Rhea" id="RHEA-COMP:20101"/>
        <dbReference type="ChEBI" id="CHEBI:15378"/>
        <dbReference type="ChEBI" id="CHEBI:30616"/>
        <dbReference type="ChEBI" id="CHEBI:46858"/>
        <dbReference type="ChEBI" id="CHEBI:61978"/>
        <dbReference type="ChEBI" id="CHEBI:456216"/>
        <dbReference type="EC" id="2.7.10.2"/>
    </reaction>
</comment>
<dbReference type="GO" id="GO:0005524">
    <property type="term" value="F:ATP binding"/>
    <property type="evidence" value="ECO:0007669"/>
    <property type="project" value="UniProtKB-KW"/>
</dbReference>
<evidence type="ECO:0000259" key="19">
    <source>
        <dbReference type="Pfam" id="PF13614"/>
    </source>
</evidence>
<keyword evidence="13 17" id="KW-0472">Membrane</keyword>